<keyword evidence="2" id="KW-1185">Reference proteome</keyword>
<dbReference type="AlphaFoldDB" id="A0A437AKN1"/>
<dbReference type="Proteomes" id="UP000282876">
    <property type="component" value="Unassembled WGS sequence"/>
</dbReference>
<comment type="caution">
    <text evidence="1">The sequence shown here is derived from an EMBL/GenBank/DDBJ whole genome shotgun (WGS) entry which is preliminary data.</text>
</comment>
<evidence type="ECO:0000313" key="2">
    <source>
        <dbReference type="Proteomes" id="UP000282876"/>
    </source>
</evidence>
<name>A0A437AKN1_9MICR</name>
<protein>
    <submittedName>
        <fullName evidence="1">Uncharacterized protein</fullName>
    </submittedName>
</protein>
<evidence type="ECO:0000313" key="1">
    <source>
        <dbReference type="EMBL" id="RVD91753.1"/>
    </source>
</evidence>
<reference evidence="1 2" key="1">
    <citation type="submission" date="2018-10" db="EMBL/GenBank/DDBJ databases">
        <title>Draft genome sequence of the microsporidian Tubulinosema ratisbonensis.</title>
        <authorList>
            <person name="Polonais V."/>
            <person name="Peyretaillade E."/>
            <person name="Niehus S."/>
            <person name="Wawrzyniak I."/>
            <person name="Franchet A."/>
            <person name="Gaspin C."/>
            <person name="Reichstadt M."/>
            <person name="Belser C."/>
            <person name="Labadie K."/>
            <person name="Delbac F."/>
            <person name="Ferrandon D."/>
        </authorList>
    </citation>
    <scope>NUCLEOTIDE SEQUENCE [LARGE SCALE GENOMIC DNA]</scope>
    <source>
        <strain evidence="1 2">Franzen</strain>
    </source>
</reference>
<sequence length="385" mass="45676">MNFVKILLSILGLFCVFITIGGYNLRNQSLINNTSNDEILDNSHIMNDKDLEQEISVFDDKILKKSNVILANTEIPPLVINEHLHNDSSTKEVKEDQKKELKEDKDFTKEEVEYIFYHIFDTEKNNVTNNEIFIGRVLIATSKILRPLRKFEEIKQKLRKYDNDLSKEIYKKINNLRNEYFESVNSFLEILFFVKNNQIELSKLFLEKKGIKFILSEKNKNEKEMKKKFKEKFTAIRQTYVIFTKNISSLLRESILVINKIFSIYKELLSNINLRDLKDEIEPLIHDFIFDGITSKNSLITILKNVYFKLTVGFELMKNYYELCKEKHKENEFSDELFNLCEKDYNFVSELIDNFYSEWEKTALTNNKILDEEIFFLQGKGLNIN</sequence>
<organism evidence="1 2">
    <name type="scientific">Tubulinosema ratisbonensis</name>
    <dbReference type="NCBI Taxonomy" id="291195"/>
    <lineage>
        <taxon>Eukaryota</taxon>
        <taxon>Fungi</taxon>
        <taxon>Fungi incertae sedis</taxon>
        <taxon>Microsporidia</taxon>
        <taxon>Tubulinosematoidea</taxon>
        <taxon>Tubulinosematidae</taxon>
        <taxon>Tubulinosema</taxon>
    </lineage>
</organism>
<proteinExistence type="predicted"/>
<dbReference type="EMBL" id="RCSS01000421">
    <property type="protein sequence ID" value="RVD91753.1"/>
    <property type="molecule type" value="Genomic_DNA"/>
</dbReference>
<gene>
    <name evidence="1" type="ORF">TUBRATIS_17840</name>
</gene>
<dbReference type="VEuPathDB" id="MicrosporidiaDB:TUBRATIS_17840"/>
<accession>A0A437AKN1</accession>